<dbReference type="PANTHER" id="PTHR16717:SF5">
    <property type="entry name" value="CYTOCHROME C OXIDASE SUBUNIT 8, ISOFORM A"/>
    <property type="match status" value="1"/>
</dbReference>
<dbReference type="SUPFAM" id="SSF81431">
    <property type="entry name" value="Mitochondrial cytochrome c oxidase subunit VIIIb (aka IX)"/>
    <property type="match status" value="1"/>
</dbReference>
<dbReference type="STRING" id="64144.ENSATEP00000026936"/>
<accession>A0A3Q1K5I8</accession>
<dbReference type="GeneTree" id="ENSGT01150000287212"/>
<keyword evidence="7 10" id="KW-1133">Transmembrane helix</keyword>
<dbReference type="Pfam" id="PF02285">
    <property type="entry name" value="COX8"/>
    <property type="match status" value="1"/>
</dbReference>
<keyword evidence="4 10" id="KW-0812">Transmembrane</keyword>
<reference evidence="11" key="2">
    <citation type="submission" date="2025-08" db="UniProtKB">
        <authorList>
            <consortium name="Ensembl"/>
        </authorList>
    </citation>
    <scope>IDENTIFICATION</scope>
</reference>
<feature type="transmembrane region" description="Helical" evidence="10">
    <location>
        <begin position="77"/>
        <end position="96"/>
    </location>
</feature>
<keyword evidence="8" id="KW-0496">Mitochondrion</keyword>
<evidence type="ECO:0000256" key="2">
    <source>
        <dbReference type="ARBA" id="ARBA00004673"/>
    </source>
</evidence>
<evidence type="ECO:0000256" key="9">
    <source>
        <dbReference type="ARBA" id="ARBA00023136"/>
    </source>
</evidence>
<evidence type="ECO:0000256" key="10">
    <source>
        <dbReference type="SAM" id="Phobius"/>
    </source>
</evidence>
<dbReference type="InterPro" id="IPR003205">
    <property type="entry name" value="Cyt_c_oxidase_su8"/>
</dbReference>
<keyword evidence="5" id="KW-0999">Mitochondrion inner membrane</keyword>
<evidence type="ECO:0000313" key="12">
    <source>
        <dbReference type="Proteomes" id="UP000265040"/>
    </source>
</evidence>
<reference evidence="11" key="1">
    <citation type="submission" date="2021-04" db="EMBL/GenBank/DDBJ databases">
        <authorList>
            <consortium name="Wellcome Sanger Institute Data Sharing"/>
        </authorList>
    </citation>
    <scope>NUCLEOTIDE SEQUENCE [LARGE SCALE GENOMIC DNA]</scope>
</reference>
<dbReference type="InterPro" id="IPR036548">
    <property type="entry name" value="Cyt_c_oxidase_su8_sf"/>
</dbReference>
<comment type="pathway">
    <text evidence="2">Energy metabolism; oxidative phosphorylation.</text>
</comment>
<comment type="similarity">
    <text evidence="3">Belongs to the cytochrome c oxidase VIII family.</text>
</comment>
<dbReference type="OrthoDB" id="8931496at2759"/>
<evidence type="ECO:0000256" key="8">
    <source>
        <dbReference type="ARBA" id="ARBA00023128"/>
    </source>
</evidence>
<dbReference type="Proteomes" id="UP000265040">
    <property type="component" value="Chromosome 1"/>
</dbReference>
<proteinExistence type="inferred from homology"/>
<evidence type="ECO:0000256" key="4">
    <source>
        <dbReference type="ARBA" id="ARBA00022692"/>
    </source>
</evidence>
<evidence type="ECO:0000256" key="5">
    <source>
        <dbReference type="ARBA" id="ARBA00022792"/>
    </source>
</evidence>
<protein>
    <recommendedName>
        <fullName evidence="13">Cytochrome c oxidase subunit 8A, mitochondrial</fullName>
    </recommendedName>
</protein>
<sequence length="105" mass="11368">MSCVGYFIDVSSVQVAYFPFLHGDGAKLYFSLFKTRFKPDLSGLFCGLLRSGRPLASRAGYVTGKPPKDHIGAMESVIALTLLSLSVLGPAGWILANLDHYKSRG</sequence>
<evidence type="ECO:0000256" key="6">
    <source>
        <dbReference type="ARBA" id="ARBA00022946"/>
    </source>
</evidence>
<reference evidence="11" key="3">
    <citation type="submission" date="2025-09" db="UniProtKB">
        <authorList>
            <consortium name="Ensembl"/>
        </authorList>
    </citation>
    <scope>IDENTIFICATION</scope>
</reference>
<keyword evidence="6" id="KW-0809">Transit peptide</keyword>
<organism evidence="11 12">
    <name type="scientific">Anabas testudineus</name>
    <name type="common">Climbing perch</name>
    <name type="synonym">Anthias testudineus</name>
    <dbReference type="NCBI Taxonomy" id="64144"/>
    <lineage>
        <taxon>Eukaryota</taxon>
        <taxon>Metazoa</taxon>
        <taxon>Chordata</taxon>
        <taxon>Craniata</taxon>
        <taxon>Vertebrata</taxon>
        <taxon>Euteleostomi</taxon>
        <taxon>Actinopterygii</taxon>
        <taxon>Neopterygii</taxon>
        <taxon>Teleostei</taxon>
        <taxon>Neoteleostei</taxon>
        <taxon>Acanthomorphata</taxon>
        <taxon>Anabantaria</taxon>
        <taxon>Anabantiformes</taxon>
        <taxon>Anabantoidei</taxon>
        <taxon>Anabantidae</taxon>
        <taxon>Anabas</taxon>
    </lineage>
</organism>
<dbReference type="GO" id="GO:0005743">
    <property type="term" value="C:mitochondrial inner membrane"/>
    <property type="evidence" value="ECO:0007669"/>
    <property type="project" value="UniProtKB-SubCell"/>
</dbReference>
<dbReference type="AlphaFoldDB" id="A0A3Q1K5I8"/>
<name>A0A3Q1K5I8_ANATE</name>
<dbReference type="InParanoid" id="A0A3Q1K5I8"/>
<evidence type="ECO:0008006" key="13">
    <source>
        <dbReference type="Google" id="ProtNLM"/>
    </source>
</evidence>
<evidence type="ECO:0000256" key="7">
    <source>
        <dbReference type="ARBA" id="ARBA00022989"/>
    </source>
</evidence>
<evidence type="ECO:0000256" key="3">
    <source>
        <dbReference type="ARBA" id="ARBA00010117"/>
    </source>
</evidence>
<comment type="subcellular location">
    <subcellularLocation>
        <location evidence="1">Mitochondrion inner membrane</location>
        <topology evidence="1">Single-pass membrane protein</topology>
    </subcellularLocation>
</comment>
<dbReference type="Gene3D" id="4.10.81.10">
    <property type="entry name" value="Cytochrome c oxidase, subunit 8"/>
    <property type="match status" value="1"/>
</dbReference>
<keyword evidence="9 10" id="KW-0472">Membrane</keyword>
<dbReference type="Ensembl" id="ENSATET00000027362.3">
    <property type="protein sequence ID" value="ENSATEP00000026936.2"/>
    <property type="gene ID" value="ENSATEG00000018633.3"/>
</dbReference>
<dbReference type="GO" id="GO:0006123">
    <property type="term" value="P:mitochondrial electron transport, cytochrome c to oxygen"/>
    <property type="evidence" value="ECO:0007669"/>
    <property type="project" value="InterPro"/>
</dbReference>
<evidence type="ECO:0000313" key="11">
    <source>
        <dbReference type="Ensembl" id="ENSATEP00000026936.2"/>
    </source>
</evidence>
<dbReference type="GO" id="GO:0045277">
    <property type="term" value="C:respiratory chain complex IV"/>
    <property type="evidence" value="ECO:0007669"/>
    <property type="project" value="InterPro"/>
</dbReference>
<dbReference type="UniPathway" id="UPA00705"/>
<evidence type="ECO:0000256" key="1">
    <source>
        <dbReference type="ARBA" id="ARBA00004434"/>
    </source>
</evidence>
<keyword evidence="12" id="KW-1185">Reference proteome</keyword>
<dbReference type="PANTHER" id="PTHR16717">
    <property type="entry name" value="CYTOCHROME C OXIDASE POLYPEPTIDE VIII"/>
    <property type="match status" value="1"/>
</dbReference>